<dbReference type="InterPro" id="IPR036259">
    <property type="entry name" value="MFS_trans_sf"/>
</dbReference>
<dbReference type="InterPro" id="IPR050814">
    <property type="entry name" value="Myo-inositol_Transporter"/>
</dbReference>
<evidence type="ECO:0000256" key="3">
    <source>
        <dbReference type="ARBA" id="ARBA00022448"/>
    </source>
</evidence>
<name>A0AAW0UGV2_SCYPA</name>
<dbReference type="AlphaFoldDB" id="A0AAW0UGV2"/>
<dbReference type="GO" id="GO:0005366">
    <property type="term" value="F:myo-inositol:proton symporter activity"/>
    <property type="evidence" value="ECO:0007669"/>
    <property type="project" value="TreeGrafter"/>
</dbReference>
<feature type="transmembrane region" description="Helical" evidence="7">
    <location>
        <begin position="262"/>
        <end position="282"/>
    </location>
</feature>
<dbReference type="InterPro" id="IPR005829">
    <property type="entry name" value="Sugar_transporter_CS"/>
</dbReference>
<dbReference type="Proteomes" id="UP001487740">
    <property type="component" value="Unassembled WGS sequence"/>
</dbReference>
<keyword evidence="6 7" id="KW-0472">Membrane</keyword>
<sequence>MAEKSGINAHLVVTGLLASICGFVSSYETVVFAACLLYIREELCLSTKWIQIVASIMYVTGILGNLAAGQVADLLGRKFVIMSSSVSHIIGALVVASSYTRTQIMVGRLFTGLSLGLSSMCAPIYLSEISVTAVRGHITLLYYFFYGVGFAVGTLVGGGFATVTKGWRYMAAIGSFLSLVQFIFFFFAPESPRWLISKGRVREGRGALLSLRSEDYPSSAELDAIKADVNDNAGKGGLVQVFKSPPVRRALLVGSLLHMSQALTAFFTIIVYSATLVTMTGIADRTNAMWIVTGMVGAALVGLAVGLGLVERVGRRALVLTSLMGVTTSFLFVAIVFTLIHVHSPAVELPPVDPECDAQTCAECTFNGKCGYCFSGGQGNPEDAACVLADSDDYYNTALSGPCSNVTLLDDKVYTFAYKWCPYPNAWLTIFGLSFFLFFYFIGIGPLTWTINAEIFPGWARSLCASLTNSVNWTVCLSLSLVFLTLMERIFKHGVFYILTGINFVFLVVFFFILPETRGVSLEDMETLFSMPLGTVRLKKSQVSPT</sequence>
<keyword evidence="5 7" id="KW-1133">Transmembrane helix</keyword>
<comment type="subcellular location">
    <subcellularLocation>
        <location evidence="1">Membrane</location>
        <topology evidence="1">Multi-pass membrane protein</topology>
    </subcellularLocation>
</comment>
<dbReference type="PROSITE" id="PS00217">
    <property type="entry name" value="SUGAR_TRANSPORT_2"/>
    <property type="match status" value="1"/>
</dbReference>
<feature type="transmembrane region" description="Helical" evidence="7">
    <location>
        <begin position="288"/>
        <end position="310"/>
    </location>
</feature>
<evidence type="ECO:0000313" key="10">
    <source>
        <dbReference type="Proteomes" id="UP001487740"/>
    </source>
</evidence>
<feature type="transmembrane region" description="Helical" evidence="7">
    <location>
        <begin position="463"/>
        <end position="483"/>
    </location>
</feature>
<evidence type="ECO:0000256" key="7">
    <source>
        <dbReference type="SAM" id="Phobius"/>
    </source>
</evidence>
<dbReference type="PROSITE" id="PS50850">
    <property type="entry name" value="MFS"/>
    <property type="match status" value="1"/>
</dbReference>
<dbReference type="InterPro" id="IPR003663">
    <property type="entry name" value="Sugar/inositol_transpt"/>
</dbReference>
<feature type="transmembrane region" description="Helical" evidence="7">
    <location>
        <begin position="317"/>
        <end position="340"/>
    </location>
</feature>
<evidence type="ECO:0000256" key="2">
    <source>
        <dbReference type="ARBA" id="ARBA00010992"/>
    </source>
</evidence>
<evidence type="ECO:0000256" key="6">
    <source>
        <dbReference type="ARBA" id="ARBA00023136"/>
    </source>
</evidence>
<comment type="similarity">
    <text evidence="2">Belongs to the major facilitator superfamily. Sugar transporter (TC 2.A.1.1) family.</text>
</comment>
<dbReference type="PANTHER" id="PTHR48020">
    <property type="entry name" value="PROTON MYO-INOSITOL COTRANSPORTER"/>
    <property type="match status" value="1"/>
</dbReference>
<feature type="transmembrane region" description="Helical" evidence="7">
    <location>
        <begin position="167"/>
        <end position="188"/>
    </location>
</feature>
<reference evidence="9 10" key="1">
    <citation type="submission" date="2023-03" db="EMBL/GenBank/DDBJ databases">
        <title>High-quality genome of Scylla paramamosain provides insights in environmental adaptation.</title>
        <authorList>
            <person name="Zhang L."/>
        </authorList>
    </citation>
    <scope>NUCLEOTIDE SEQUENCE [LARGE SCALE GENOMIC DNA]</scope>
    <source>
        <strain evidence="9">LZ_2023a</strain>
        <tissue evidence="9">Muscle</tissue>
    </source>
</reference>
<dbReference type="Pfam" id="PF00083">
    <property type="entry name" value="Sugar_tr"/>
    <property type="match status" value="2"/>
</dbReference>
<feature type="transmembrane region" description="Helical" evidence="7">
    <location>
        <begin position="49"/>
        <end position="67"/>
    </location>
</feature>
<dbReference type="InterPro" id="IPR020846">
    <property type="entry name" value="MFS_dom"/>
</dbReference>
<dbReference type="EMBL" id="JARAKH010000013">
    <property type="protein sequence ID" value="KAK8397912.1"/>
    <property type="molecule type" value="Genomic_DNA"/>
</dbReference>
<dbReference type="PRINTS" id="PR00171">
    <property type="entry name" value="SUGRTRNSPORT"/>
</dbReference>
<dbReference type="InterPro" id="IPR005828">
    <property type="entry name" value="MFS_sugar_transport-like"/>
</dbReference>
<dbReference type="PROSITE" id="PS00216">
    <property type="entry name" value="SUGAR_TRANSPORT_1"/>
    <property type="match status" value="2"/>
</dbReference>
<accession>A0AAW0UGV2</accession>
<feature type="transmembrane region" description="Helical" evidence="7">
    <location>
        <begin position="495"/>
        <end position="514"/>
    </location>
</feature>
<evidence type="ECO:0000313" key="9">
    <source>
        <dbReference type="EMBL" id="KAK8397912.1"/>
    </source>
</evidence>
<proteinExistence type="inferred from homology"/>
<evidence type="ECO:0000256" key="5">
    <source>
        <dbReference type="ARBA" id="ARBA00022989"/>
    </source>
</evidence>
<comment type="caution">
    <text evidence="9">The sequence shown here is derived from an EMBL/GenBank/DDBJ whole genome shotgun (WGS) entry which is preliminary data.</text>
</comment>
<dbReference type="GO" id="GO:0016324">
    <property type="term" value="C:apical plasma membrane"/>
    <property type="evidence" value="ECO:0007669"/>
    <property type="project" value="TreeGrafter"/>
</dbReference>
<dbReference type="PANTHER" id="PTHR48020:SF12">
    <property type="entry name" value="PROTON MYO-INOSITOL COTRANSPORTER"/>
    <property type="match status" value="1"/>
</dbReference>
<keyword evidence="4 7" id="KW-0812">Transmembrane</keyword>
<gene>
    <name evidence="9" type="ORF">O3P69_004606</name>
</gene>
<feature type="domain" description="Major facilitator superfamily (MFS) profile" evidence="8">
    <location>
        <begin position="14"/>
        <end position="518"/>
    </location>
</feature>
<organism evidence="9 10">
    <name type="scientific">Scylla paramamosain</name>
    <name type="common">Mud crab</name>
    <dbReference type="NCBI Taxonomy" id="85552"/>
    <lineage>
        <taxon>Eukaryota</taxon>
        <taxon>Metazoa</taxon>
        <taxon>Ecdysozoa</taxon>
        <taxon>Arthropoda</taxon>
        <taxon>Crustacea</taxon>
        <taxon>Multicrustacea</taxon>
        <taxon>Malacostraca</taxon>
        <taxon>Eumalacostraca</taxon>
        <taxon>Eucarida</taxon>
        <taxon>Decapoda</taxon>
        <taxon>Pleocyemata</taxon>
        <taxon>Brachyura</taxon>
        <taxon>Eubrachyura</taxon>
        <taxon>Portunoidea</taxon>
        <taxon>Portunidae</taxon>
        <taxon>Portuninae</taxon>
        <taxon>Scylla</taxon>
    </lineage>
</organism>
<evidence type="ECO:0000259" key="8">
    <source>
        <dbReference type="PROSITE" id="PS50850"/>
    </source>
</evidence>
<evidence type="ECO:0000256" key="4">
    <source>
        <dbReference type="ARBA" id="ARBA00022692"/>
    </source>
</evidence>
<feature type="transmembrane region" description="Helical" evidence="7">
    <location>
        <begin position="138"/>
        <end position="161"/>
    </location>
</feature>
<feature type="transmembrane region" description="Helical" evidence="7">
    <location>
        <begin position="105"/>
        <end position="126"/>
    </location>
</feature>
<protein>
    <recommendedName>
        <fullName evidence="8">Major facilitator superfamily (MFS) profile domain-containing protein</fullName>
    </recommendedName>
</protein>
<dbReference type="Gene3D" id="1.20.1250.20">
    <property type="entry name" value="MFS general substrate transporter like domains"/>
    <property type="match status" value="2"/>
</dbReference>
<feature type="transmembrane region" description="Helical" evidence="7">
    <location>
        <begin position="426"/>
        <end position="451"/>
    </location>
</feature>
<dbReference type="SUPFAM" id="SSF103473">
    <property type="entry name" value="MFS general substrate transporter"/>
    <property type="match status" value="1"/>
</dbReference>
<keyword evidence="3" id="KW-0813">Transport</keyword>
<evidence type="ECO:0000256" key="1">
    <source>
        <dbReference type="ARBA" id="ARBA00004141"/>
    </source>
</evidence>
<keyword evidence="10" id="KW-1185">Reference proteome</keyword>